<sequence>MNHNEQFAVNTLRALSIDQIDAANSGHPGLPLGAAPMAWALWANTLNFDPKDHLWPNRDRFILSAGHGSALLYSLFHLFDLGLDAEDLKNFRQLDSKTPGHPEYSHTAGVETTTGPLGAGISTAVGFAMAETRLAAIYNEPGYDFIDHYTYVLCGDGDLMEGVSNEASSIAGTLELGKLIVLYDSNNITIEGNTELSFKEDIAARYRALGWQVLTVEDGTDIEAITRAVESAKQEKIKPTLIEIKTAIGYGSPLEGSAGVHGSPLGEEKNQATREKLGYDVAPFDVADEVKALVDEKLEEKRKVYDAWKELEEKYKEAFPQKYDAFLASYDTKKQDLSFMDEDAYWAPVEKDMATRASSHEVLQRVAAGMGNLFGGSADLGPSNKSDMKGEGQYSVDNRPGGNINFGVREHAMGAIVNGIYLHGGFRSYGATFLVFSDYLKPQLRLAALMGIPTAYIFTHDSIGVGEDGPTHQPIEHLAMLRSIPNMITFRPADSTEVAAAWYVAMHSESRPVSMIYTRQTLPELEGSSKDALKGGYVLKKEANALDLIFIATGSEVHLALESAEALEKEGHGVRVVSMPSQELFDEQSAEYKEAVLPSAMRNRISVEAATTMGWYKYIGLDGLAIGMHSFGASGKASEVFKRFGLTTEAVTEEAKAYLKSRK</sequence>
<comment type="cofactor">
    <cofactor evidence="10">
        <name>Mg(2+)</name>
        <dbReference type="ChEBI" id="CHEBI:18420"/>
    </cofactor>
    <cofactor evidence="10">
        <name>Ca(2+)</name>
        <dbReference type="ChEBI" id="CHEBI:29108"/>
    </cofactor>
    <cofactor evidence="10">
        <name>Mn(2+)</name>
        <dbReference type="ChEBI" id="CHEBI:29035"/>
    </cofactor>
    <cofactor evidence="10">
        <name>Co(2+)</name>
        <dbReference type="ChEBI" id="CHEBI:48828"/>
    </cofactor>
    <text evidence="10">Binds 1 Mg(2+) ion per subunit. Can also utilize other divalent metal cations, such as Ca(2+), Mn(2+) and Co(2+).</text>
</comment>
<comment type="subunit">
    <text evidence="2 10">Homodimer.</text>
</comment>
<dbReference type="InterPro" id="IPR049557">
    <property type="entry name" value="Transketolase_CS"/>
</dbReference>
<comment type="cofactor">
    <cofactor evidence="10">
        <name>thiamine diphosphate</name>
        <dbReference type="ChEBI" id="CHEBI:58937"/>
    </cofactor>
    <text evidence="10">Binds 1 thiamine pyrophosphate per subunit.</text>
</comment>
<organism evidence="12 13">
    <name type="scientific">Aedoeadaptatus acetigenes</name>
    <dbReference type="NCBI Taxonomy" id="2981723"/>
    <lineage>
        <taxon>Bacteria</taxon>
        <taxon>Bacillati</taxon>
        <taxon>Bacillota</taxon>
        <taxon>Tissierellia</taxon>
        <taxon>Tissierellales</taxon>
        <taxon>Peptoniphilaceae</taxon>
        <taxon>Aedoeadaptatus</taxon>
    </lineage>
</organism>
<dbReference type="EC" id="2.2.1.1" evidence="3 9"/>
<keyword evidence="4 10" id="KW-0808">Transferase</keyword>
<dbReference type="InterPro" id="IPR029061">
    <property type="entry name" value="THDP-binding"/>
</dbReference>
<evidence type="ECO:0000256" key="8">
    <source>
        <dbReference type="ARBA" id="ARBA00049473"/>
    </source>
</evidence>
<evidence type="ECO:0000313" key="12">
    <source>
        <dbReference type="EMBL" id="MEQ3354223.1"/>
    </source>
</evidence>
<comment type="similarity">
    <text evidence="1 10">Belongs to the transketolase family.</text>
</comment>
<evidence type="ECO:0000256" key="9">
    <source>
        <dbReference type="NCBIfam" id="TIGR00232"/>
    </source>
</evidence>
<dbReference type="InterPro" id="IPR005474">
    <property type="entry name" value="Transketolase_N"/>
</dbReference>
<dbReference type="SUPFAM" id="SSF52922">
    <property type="entry name" value="TK C-terminal domain-like"/>
    <property type="match status" value="1"/>
</dbReference>
<reference evidence="12 13" key="1">
    <citation type="submission" date="2024-04" db="EMBL/GenBank/DDBJ databases">
        <title>Human intestinal bacterial collection.</title>
        <authorList>
            <person name="Pauvert C."/>
            <person name="Hitch T.C.A."/>
            <person name="Clavel T."/>
        </authorList>
    </citation>
    <scope>NUCLEOTIDE SEQUENCE [LARGE SCALE GENOMIC DNA]</scope>
    <source>
        <strain evidence="12 13">CLA-SR-H026</strain>
    </source>
</reference>
<evidence type="ECO:0000256" key="4">
    <source>
        <dbReference type="ARBA" id="ARBA00022679"/>
    </source>
</evidence>
<keyword evidence="6 10" id="KW-0460">Magnesium</keyword>
<comment type="function">
    <text evidence="10">Catalyzes the transfer of a two-carbon ketol group from a ketose donor to an aldose acceptor, via a covalent intermediate with the cofactor thiamine pyrophosphate.</text>
</comment>
<dbReference type="GO" id="GO:0004802">
    <property type="term" value="F:transketolase activity"/>
    <property type="evidence" value="ECO:0007669"/>
    <property type="project" value="UniProtKB-EC"/>
</dbReference>
<dbReference type="PROSITE" id="PS00801">
    <property type="entry name" value="TRANSKETOLASE_1"/>
    <property type="match status" value="1"/>
</dbReference>
<evidence type="ECO:0000256" key="6">
    <source>
        <dbReference type="ARBA" id="ARBA00022842"/>
    </source>
</evidence>
<accession>A0ABV1J7Q5</accession>
<proteinExistence type="inferred from homology"/>
<dbReference type="CDD" id="cd02012">
    <property type="entry name" value="TPP_TK"/>
    <property type="match status" value="1"/>
</dbReference>
<keyword evidence="10" id="KW-0106">Calcium</keyword>
<dbReference type="CDD" id="cd07033">
    <property type="entry name" value="TPP_PYR_DXS_TK_like"/>
    <property type="match status" value="1"/>
</dbReference>
<dbReference type="Gene3D" id="3.40.50.970">
    <property type="match status" value="2"/>
</dbReference>
<comment type="caution">
    <text evidence="12">The sequence shown here is derived from an EMBL/GenBank/DDBJ whole genome shotgun (WGS) entry which is preliminary data.</text>
</comment>
<keyword evidence="7 10" id="KW-0786">Thiamine pyrophosphate</keyword>
<dbReference type="PANTHER" id="PTHR43522">
    <property type="entry name" value="TRANSKETOLASE"/>
    <property type="match status" value="1"/>
</dbReference>
<dbReference type="RefSeq" id="WP_349054524.1">
    <property type="nucleotide sequence ID" value="NZ_JBBNPS010000029.1"/>
</dbReference>
<name>A0ABV1J7Q5_9FIRM</name>
<evidence type="ECO:0000256" key="10">
    <source>
        <dbReference type="RuleBase" id="RU004996"/>
    </source>
</evidence>
<dbReference type="InterPro" id="IPR005475">
    <property type="entry name" value="Transketolase-like_Pyr-bd"/>
</dbReference>
<evidence type="ECO:0000256" key="1">
    <source>
        <dbReference type="ARBA" id="ARBA00007131"/>
    </source>
</evidence>
<dbReference type="Pfam" id="PF00456">
    <property type="entry name" value="Transketolase_N"/>
    <property type="match status" value="1"/>
</dbReference>
<dbReference type="Pfam" id="PF02779">
    <property type="entry name" value="Transket_pyr"/>
    <property type="match status" value="1"/>
</dbReference>
<dbReference type="SMART" id="SM00861">
    <property type="entry name" value="Transket_pyr"/>
    <property type="match status" value="1"/>
</dbReference>
<evidence type="ECO:0000313" key="13">
    <source>
        <dbReference type="Proteomes" id="UP001481872"/>
    </source>
</evidence>
<dbReference type="PROSITE" id="PS00802">
    <property type="entry name" value="TRANSKETOLASE_2"/>
    <property type="match status" value="1"/>
</dbReference>
<dbReference type="PANTHER" id="PTHR43522:SF2">
    <property type="entry name" value="TRANSKETOLASE 1-RELATED"/>
    <property type="match status" value="1"/>
</dbReference>
<dbReference type="InterPro" id="IPR055152">
    <property type="entry name" value="Transketolase-like_C_2"/>
</dbReference>
<evidence type="ECO:0000256" key="5">
    <source>
        <dbReference type="ARBA" id="ARBA00022723"/>
    </source>
</evidence>
<dbReference type="InterPro" id="IPR009014">
    <property type="entry name" value="Transketo_C/PFOR_II"/>
</dbReference>
<dbReference type="InterPro" id="IPR033247">
    <property type="entry name" value="Transketolase_fam"/>
</dbReference>
<evidence type="ECO:0000256" key="3">
    <source>
        <dbReference type="ARBA" id="ARBA00013152"/>
    </source>
</evidence>
<evidence type="ECO:0000256" key="2">
    <source>
        <dbReference type="ARBA" id="ARBA00011738"/>
    </source>
</evidence>
<dbReference type="InterPro" id="IPR005478">
    <property type="entry name" value="Transketolase_bac-like"/>
</dbReference>
<keyword evidence="5 10" id="KW-0479">Metal-binding</keyword>
<dbReference type="Proteomes" id="UP001481872">
    <property type="component" value="Unassembled WGS sequence"/>
</dbReference>
<evidence type="ECO:0000256" key="7">
    <source>
        <dbReference type="ARBA" id="ARBA00023052"/>
    </source>
</evidence>
<dbReference type="EMBL" id="JBBNPS010000029">
    <property type="protein sequence ID" value="MEQ3354223.1"/>
    <property type="molecule type" value="Genomic_DNA"/>
</dbReference>
<gene>
    <name evidence="12" type="primary">tkt</name>
    <name evidence="12" type="ORF">AAA081_07955</name>
</gene>
<feature type="domain" description="Transketolase-like pyrimidine-binding" evidence="11">
    <location>
        <begin position="353"/>
        <end position="524"/>
    </location>
</feature>
<keyword evidence="13" id="KW-1185">Reference proteome</keyword>
<dbReference type="SUPFAM" id="SSF52518">
    <property type="entry name" value="Thiamin diphosphate-binding fold (THDP-binding)"/>
    <property type="match status" value="2"/>
</dbReference>
<protein>
    <recommendedName>
        <fullName evidence="3 9">Transketolase</fullName>
        <ecNumber evidence="3 9">2.2.1.1</ecNumber>
    </recommendedName>
</protein>
<dbReference type="Gene3D" id="3.40.50.920">
    <property type="match status" value="1"/>
</dbReference>
<dbReference type="InterPro" id="IPR020826">
    <property type="entry name" value="Transketolase_BS"/>
</dbReference>
<dbReference type="NCBIfam" id="TIGR00232">
    <property type="entry name" value="tktlase_bact"/>
    <property type="match status" value="1"/>
</dbReference>
<comment type="catalytic activity">
    <reaction evidence="8 10">
        <text>D-sedoheptulose 7-phosphate + D-glyceraldehyde 3-phosphate = aldehydo-D-ribose 5-phosphate + D-xylulose 5-phosphate</text>
        <dbReference type="Rhea" id="RHEA:10508"/>
        <dbReference type="ChEBI" id="CHEBI:57483"/>
        <dbReference type="ChEBI" id="CHEBI:57737"/>
        <dbReference type="ChEBI" id="CHEBI:58273"/>
        <dbReference type="ChEBI" id="CHEBI:59776"/>
        <dbReference type="EC" id="2.2.1.1"/>
    </reaction>
</comment>
<evidence type="ECO:0000259" key="11">
    <source>
        <dbReference type="SMART" id="SM00861"/>
    </source>
</evidence>
<dbReference type="Pfam" id="PF22613">
    <property type="entry name" value="Transketolase_C_1"/>
    <property type="match status" value="1"/>
</dbReference>